<name>A0AAJ1T6V7_9BACI</name>
<keyword evidence="2" id="KW-1185">Reference proteome</keyword>
<sequence length="54" mass="6396">MVNVIQGILNKTLQEAYLSQHHRSDRKQRNVKQTVRMVQILRQPTRPSIEATKR</sequence>
<organism evidence="1 2">
    <name type="scientific">Oikeobacillus pervagus</name>
    <dbReference type="NCBI Taxonomy" id="1325931"/>
    <lineage>
        <taxon>Bacteria</taxon>
        <taxon>Bacillati</taxon>
        <taxon>Bacillota</taxon>
        <taxon>Bacilli</taxon>
        <taxon>Bacillales</taxon>
        <taxon>Bacillaceae</taxon>
        <taxon>Oikeobacillus</taxon>
    </lineage>
</organism>
<protein>
    <submittedName>
        <fullName evidence="1">Uncharacterized protein</fullName>
    </submittedName>
</protein>
<reference evidence="1" key="1">
    <citation type="submission" date="2023-07" db="EMBL/GenBank/DDBJ databases">
        <title>Genomic Encyclopedia of Type Strains, Phase IV (KMG-IV): sequencing the most valuable type-strain genomes for metagenomic binning, comparative biology and taxonomic classification.</title>
        <authorList>
            <person name="Goeker M."/>
        </authorList>
    </citation>
    <scope>NUCLEOTIDE SEQUENCE</scope>
    <source>
        <strain evidence="1">DSM 23947</strain>
    </source>
</reference>
<dbReference type="EMBL" id="JAUSUC010000041">
    <property type="protein sequence ID" value="MDQ0216246.1"/>
    <property type="molecule type" value="Genomic_DNA"/>
</dbReference>
<dbReference type="Proteomes" id="UP001237207">
    <property type="component" value="Unassembled WGS sequence"/>
</dbReference>
<accession>A0AAJ1T6V7</accession>
<evidence type="ECO:0000313" key="1">
    <source>
        <dbReference type="EMBL" id="MDQ0216246.1"/>
    </source>
</evidence>
<dbReference type="AlphaFoldDB" id="A0AAJ1T6V7"/>
<comment type="caution">
    <text evidence="1">The sequence shown here is derived from an EMBL/GenBank/DDBJ whole genome shotgun (WGS) entry which is preliminary data.</text>
</comment>
<evidence type="ECO:0000313" key="2">
    <source>
        <dbReference type="Proteomes" id="UP001237207"/>
    </source>
</evidence>
<gene>
    <name evidence="1" type="ORF">J2S13_002687</name>
</gene>
<proteinExistence type="predicted"/>